<dbReference type="Proteomes" id="UP001221142">
    <property type="component" value="Unassembled WGS sequence"/>
</dbReference>
<feature type="domain" description="F-box" evidence="2">
    <location>
        <begin position="96"/>
        <end position="151"/>
    </location>
</feature>
<keyword evidence="4" id="KW-1185">Reference proteome</keyword>
<name>A0AAD7C6S8_9AGAR</name>
<keyword evidence="1" id="KW-0175">Coiled coil</keyword>
<dbReference type="PANTHER" id="PTHR38926">
    <property type="entry name" value="F-BOX DOMAIN CONTAINING PROTEIN, EXPRESSED"/>
    <property type="match status" value="1"/>
</dbReference>
<dbReference type="EMBL" id="JARKIF010000004">
    <property type="protein sequence ID" value="KAJ7641038.1"/>
    <property type="molecule type" value="Genomic_DNA"/>
</dbReference>
<accession>A0AAD7C6S8</accession>
<dbReference type="Pfam" id="PF12937">
    <property type="entry name" value="F-box-like"/>
    <property type="match status" value="1"/>
</dbReference>
<evidence type="ECO:0000313" key="3">
    <source>
        <dbReference type="EMBL" id="KAJ7641038.1"/>
    </source>
</evidence>
<dbReference type="PANTHER" id="PTHR38926:SF5">
    <property type="entry name" value="F-BOX AND LEUCINE-RICH REPEAT PROTEIN 6"/>
    <property type="match status" value="1"/>
</dbReference>
<evidence type="ECO:0000259" key="2">
    <source>
        <dbReference type="Pfam" id="PF12937"/>
    </source>
</evidence>
<protein>
    <recommendedName>
        <fullName evidence="2">F-box domain-containing protein</fullName>
    </recommendedName>
</protein>
<gene>
    <name evidence="3" type="ORF">FB45DRAFT_1053662</name>
</gene>
<sequence length="576" mass="64121">MSFSIPRSPFVTSRLLPNAEDSGHVLALLRTNAAPPDHIASTIASLSNEVERHDTEILECEKEIALLQQRVQAVASDRASLVSYLGQCRGLLAPIRRMPPEVLARIFTRSEAVLPIRRSNLPIVSLFALSQVCSQWHTIVMGTPSLWDTIVVMSDDMEWSKDSKLMDRNLRLLSFALDRGAKCPLHLDLSTAHPQVLSLLADHSDRWNTAELCLSDSADLLHLSAARGNLPSLETLNVFTAGGDAPVDIFNVAPKLRNLAIAGRHLETITIPPLVQLRTLSCLSIDPTDVHPVLAMMSTMPHGREFRFQLWLGNVGHWTKTVLETFVAPPTTSNIAELSAEFADYCDAQDCRVALNKLLACLTLPHLRKLSFDAQEFPNSQVYWPADGFLALAKTSPLASKLQSLDLGVVVLSQAELFSCLAGLPSLQSLCIADHQTIHEGPRNSYGVDHHLIDDALLSRLALTTEQPLVPNLRTIMLRTRLQFDDTALLDFLRSRRRPRADDVTPPSPFTCEVQSLRGRFRELDPTVCEQLRELRIRREVLVMFSGLQHPGLYIPLPMGKTRQFSRIGGYLHRLL</sequence>
<evidence type="ECO:0000313" key="4">
    <source>
        <dbReference type="Proteomes" id="UP001221142"/>
    </source>
</evidence>
<dbReference type="SUPFAM" id="SSF52047">
    <property type="entry name" value="RNI-like"/>
    <property type="match status" value="1"/>
</dbReference>
<dbReference type="InterPro" id="IPR036047">
    <property type="entry name" value="F-box-like_dom_sf"/>
</dbReference>
<dbReference type="SUPFAM" id="SSF81383">
    <property type="entry name" value="F-box domain"/>
    <property type="match status" value="1"/>
</dbReference>
<dbReference type="Gene3D" id="1.20.1280.50">
    <property type="match status" value="1"/>
</dbReference>
<comment type="caution">
    <text evidence="3">The sequence shown here is derived from an EMBL/GenBank/DDBJ whole genome shotgun (WGS) entry which is preliminary data.</text>
</comment>
<feature type="coiled-coil region" evidence="1">
    <location>
        <begin position="43"/>
        <end position="70"/>
    </location>
</feature>
<dbReference type="AlphaFoldDB" id="A0AAD7C6S8"/>
<reference evidence="3" key="1">
    <citation type="submission" date="2023-03" db="EMBL/GenBank/DDBJ databases">
        <title>Massive genome expansion in bonnet fungi (Mycena s.s.) driven by repeated elements and novel gene families across ecological guilds.</title>
        <authorList>
            <consortium name="Lawrence Berkeley National Laboratory"/>
            <person name="Harder C.B."/>
            <person name="Miyauchi S."/>
            <person name="Viragh M."/>
            <person name="Kuo A."/>
            <person name="Thoen E."/>
            <person name="Andreopoulos B."/>
            <person name="Lu D."/>
            <person name="Skrede I."/>
            <person name="Drula E."/>
            <person name="Henrissat B."/>
            <person name="Morin E."/>
            <person name="Kohler A."/>
            <person name="Barry K."/>
            <person name="LaButti K."/>
            <person name="Morin E."/>
            <person name="Salamov A."/>
            <person name="Lipzen A."/>
            <person name="Mereny Z."/>
            <person name="Hegedus B."/>
            <person name="Baldrian P."/>
            <person name="Stursova M."/>
            <person name="Weitz H."/>
            <person name="Taylor A."/>
            <person name="Grigoriev I.V."/>
            <person name="Nagy L.G."/>
            <person name="Martin F."/>
            <person name="Kauserud H."/>
        </authorList>
    </citation>
    <scope>NUCLEOTIDE SEQUENCE</scope>
    <source>
        <strain evidence="3">9284</strain>
    </source>
</reference>
<proteinExistence type="predicted"/>
<organism evidence="3 4">
    <name type="scientific">Roridomyces roridus</name>
    <dbReference type="NCBI Taxonomy" id="1738132"/>
    <lineage>
        <taxon>Eukaryota</taxon>
        <taxon>Fungi</taxon>
        <taxon>Dikarya</taxon>
        <taxon>Basidiomycota</taxon>
        <taxon>Agaricomycotina</taxon>
        <taxon>Agaricomycetes</taxon>
        <taxon>Agaricomycetidae</taxon>
        <taxon>Agaricales</taxon>
        <taxon>Marasmiineae</taxon>
        <taxon>Mycenaceae</taxon>
        <taxon>Roridomyces</taxon>
    </lineage>
</organism>
<dbReference type="InterPro" id="IPR032675">
    <property type="entry name" value="LRR_dom_sf"/>
</dbReference>
<dbReference type="InterPro" id="IPR001810">
    <property type="entry name" value="F-box_dom"/>
</dbReference>
<dbReference type="Gene3D" id="3.80.10.10">
    <property type="entry name" value="Ribonuclease Inhibitor"/>
    <property type="match status" value="1"/>
</dbReference>
<evidence type="ECO:0000256" key="1">
    <source>
        <dbReference type="SAM" id="Coils"/>
    </source>
</evidence>